<gene>
    <name evidence="9" type="ORF">H2200_004179</name>
</gene>
<dbReference type="CDD" id="cd12148">
    <property type="entry name" value="fungal_TF_MHR"/>
    <property type="match status" value="1"/>
</dbReference>
<dbReference type="PANTHER" id="PTHR47782:SF1">
    <property type="entry name" value="PYRIMIDINE PATHWAY REGULATORY PROTEIN 1"/>
    <property type="match status" value="1"/>
</dbReference>
<keyword evidence="4" id="KW-0805">Transcription regulation</keyword>
<evidence type="ECO:0000256" key="7">
    <source>
        <dbReference type="ARBA" id="ARBA00023242"/>
    </source>
</evidence>
<keyword evidence="6" id="KW-0804">Transcription</keyword>
<organism evidence="9 10">
    <name type="scientific">Cladophialophora chaetospira</name>
    <dbReference type="NCBI Taxonomy" id="386627"/>
    <lineage>
        <taxon>Eukaryota</taxon>
        <taxon>Fungi</taxon>
        <taxon>Dikarya</taxon>
        <taxon>Ascomycota</taxon>
        <taxon>Pezizomycotina</taxon>
        <taxon>Eurotiomycetes</taxon>
        <taxon>Chaetothyriomycetidae</taxon>
        <taxon>Chaetothyriales</taxon>
        <taxon>Herpotrichiellaceae</taxon>
        <taxon>Cladophialophora</taxon>
    </lineage>
</organism>
<evidence type="ECO:0000256" key="3">
    <source>
        <dbReference type="ARBA" id="ARBA00022833"/>
    </source>
</evidence>
<protein>
    <submittedName>
        <fullName evidence="9">Uncharacterized protein</fullName>
    </submittedName>
</protein>
<evidence type="ECO:0000256" key="1">
    <source>
        <dbReference type="ARBA" id="ARBA00004123"/>
    </source>
</evidence>
<comment type="caution">
    <text evidence="9">The sequence shown here is derived from an EMBL/GenBank/DDBJ whole genome shotgun (WGS) entry which is preliminary data.</text>
</comment>
<name>A0AA38XFT4_9EURO</name>
<keyword evidence="2" id="KW-0479">Metal-binding</keyword>
<dbReference type="AlphaFoldDB" id="A0AA38XFT4"/>
<feature type="compositionally biased region" description="Polar residues" evidence="8">
    <location>
        <begin position="251"/>
        <end position="261"/>
    </location>
</feature>
<proteinExistence type="predicted"/>
<keyword evidence="7" id="KW-0539">Nucleus</keyword>
<dbReference type="PANTHER" id="PTHR47782">
    <property type="entry name" value="ZN(II)2CYS6 TRANSCRIPTION FACTOR (EUROFUNG)-RELATED"/>
    <property type="match status" value="1"/>
</dbReference>
<dbReference type="GO" id="GO:0000981">
    <property type="term" value="F:DNA-binding transcription factor activity, RNA polymerase II-specific"/>
    <property type="evidence" value="ECO:0007669"/>
    <property type="project" value="TreeGrafter"/>
</dbReference>
<accession>A0AA38XFT4</accession>
<keyword evidence="5" id="KW-0238">DNA-binding</keyword>
<dbReference type="EMBL" id="JAPDRK010000005">
    <property type="protein sequence ID" value="KAJ9612582.1"/>
    <property type="molecule type" value="Genomic_DNA"/>
</dbReference>
<evidence type="ECO:0000256" key="2">
    <source>
        <dbReference type="ARBA" id="ARBA00022723"/>
    </source>
</evidence>
<dbReference type="Proteomes" id="UP001172673">
    <property type="component" value="Unassembled WGS sequence"/>
</dbReference>
<reference evidence="9" key="1">
    <citation type="submission" date="2022-10" db="EMBL/GenBank/DDBJ databases">
        <title>Culturing micro-colonial fungi from biological soil crusts in the Mojave desert and describing Neophaeococcomyces mojavensis, and introducing the new genera and species Taxawa tesnikishii.</title>
        <authorList>
            <person name="Kurbessoian T."/>
            <person name="Stajich J.E."/>
        </authorList>
    </citation>
    <scope>NUCLEOTIDE SEQUENCE</scope>
    <source>
        <strain evidence="9">TK_41</strain>
    </source>
</reference>
<evidence type="ECO:0000256" key="8">
    <source>
        <dbReference type="SAM" id="MobiDB-lite"/>
    </source>
</evidence>
<dbReference type="InterPro" id="IPR052202">
    <property type="entry name" value="Yeast_MetPath_Reg"/>
</dbReference>
<evidence type="ECO:0000256" key="6">
    <source>
        <dbReference type="ARBA" id="ARBA00023163"/>
    </source>
</evidence>
<comment type="subcellular location">
    <subcellularLocation>
        <location evidence="1">Nucleus</location>
    </subcellularLocation>
</comment>
<keyword evidence="10" id="KW-1185">Reference proteome</keyword>
<feature type="region of interest" description="Disordered" evidence="8">
    <location>
        <begin position="251"/>
        <end position="271"/>
    </location>
</feature>
<evidence type="ECO:0000256" key="5">
    <source>
        <dbReference type="ARBA" id="ARBA00023125"/>
    </source>
</evidence>
<evidence type="ECO:0000313" key="10">
    <source>
        <dbReference type="Proteomes" id="UP001172673"/>
    </source>
</evidence>
<evidence type="ECO:0000313" key="9">
    <source>
        <dbReference type="EMBL" id="KAJ9612582.1"/>
    </source>
</evidence>
<keyword evidence="3" id="KW-0862">Zinc</keyword>
<dbReference type="GO" id="GO:0045944">
    <property type="term" value="P:positive regulation of transcription by RNA polymerase II"/>
    <property type="evidence" value="ECO:0007669"/>
    <property type="project" value="TreeGrafter"/>
</dbReference>
<dbReference type="GO" id="GO:0046872">
    <property type="term" value="F:metal ion binding"/>
    <property type="evidence" value="ECO:0007669"/>
    <property type="project" value="UniProtKB-KW"/>
</dbReference>
<evidence type="ECO:0000256" key="4">
    <source>
        <dbReference type="ARBA" id="ARBA00023015"/>
    </source>
</evidence>
<sequence>MDEQCDLRLPLDVNDDDLGSNRQKLAETSELLTKMSSAIHMFKLMTLNSEIKCVLYCVDRVYPPYTTPAITDLVSWKESMVGRLRRWRDDIPQHPQRSPRHWTTIMCEIKYHELIMLVCRPNPRMQRPFKESLRECFSSAVECSSLYHKLYATSTLQYSWLNINSLFLCVIIMFYCVGAPEGIADEVDLETLVRALRYTSDVLSATGEYWPEAKRSCDVVDRISTATMRRVTHGDKETTQITRGVLRAQSLVDNSSSSGQPPDTLGDTMVPGSQPDLQFETGDAGQNTLSLNFADEADVFMSNDILSYFLGLEGTMNINNLEMYGQSQPDMNEVMQNFFEDGFRDVDHGAQYQE</sequence>
<dbReference type="GO" id="GO:0043565">
    <property type="term" value="F:sequence-specific DNA binding"/>
    <property type="evidence" value="ECO:0007669"/>
    <property type="project" value="TreeGrafter"/>
</dbReference>
<dbReference type="GO" id="GO:0005634">
    <property type="term" value="C:nucleus"/>
    <property type="evidence" value="ECO:0007669"/>
    <property type="project" value="UniProtKB-SubCell"/>
</dbReference>